<dbReference type="GO" id="GO:0003746">
    <property type="term" value="F:translation elongation factor activity"/>
    <property type="evidence" value="ECO:0007669"/>
    <property type="project" value="UniProtKB-KW"/>
</dbReference>
<dbReference type="InterPro" id="IPR009000">
    <property type="entry name" value="Transl_B-barrel_sf"/>
</dbReference>
<evidence type="ECO:0000313" key="3">
    <source>
        <dbReference type="Proteomes" id="UP000730161"/>
    </source>
</evidence>
<dbReference type="GO" id="GO:0001514">
    <property type="term" value="P:selenocysteine incorporation"/>
    <property type="evidence" value="ECO:0007669"/>
    <property type="project" value="TreeGrafter"/>
</dbReference>
<dbReference type="OrthoDB" id="30874at2157"/>
<name>A0A8J7W9B0_9EURY</name>
<dbReference type="InterPro" id="IPR004161">
    <property type="entry name" value="EFTu-like_2"/>
</dbReference>
<dbReference type="RefSeq" id="WP_211530320.1">
    <property type="nucleotide sequence ID" value="NZ_JWHL01000003.1"/>
</dbReference>
<gene>
    <name evidence="2" type="ORF">RJ53_03880</name>
</gene>
<protein>
    <submittedName>
        <fullName evidence="2">Elongation factor Tu</fullName>
    </submittedName>
</protein>
<organism evidence="2 3">
    <name type="scientific">Methanocalculus chunghsingensis</name>
    <dbReference type="NCBI Taxonomy" id="156457"/>
    <lineage>
        <taxon>Archaea</taxon>
        <taxon>Methanobacteriati</taxon>
        <taxon>Methanobacteriota</taxon>
        <taxon>Stenosarchaea group</taxon>
        <taxon>Methanomicrobia</taxon>
        <taxon>Methanomicrobiales</taxon>
        <taxon>Methanocalculaceae</taxon>
        <taxon>Methanocalculus</taxon>
    </lineage>
</organism>
<feature type="domain" description="Translation elongation factor EFTu-like" evidence="1">
    <location>
        <begin position="163"/>
        <end position="230"/>
    </location>
</feature>
<dbReference type="Gene3D" id="2.40.30.10">
    <property type="entry name" value="Translation factors"/>
    <property type="match status" value="1"/>
</dbReference>
<evidence type="ECO:0000313" key="2">
    <source>
        <dbReference type="EMBL" id="MBR1368690.1"/>
    </source>
</evidence>
<dbReference type="Gene3D" id="3.40.50.300">
    <property type="entry name" value="P-loop containing nucleotide triphosphate hydrolases"/>
    <property type="match status" value="1"/>
</dbReference>
<dbReference type="AlphaFoldDB" id="A0A8J7W9B0"/>
<keyword evidence="2" id="KW-0251">Elongation factor</keyword>
<dbReference type="Pfam" id="PF03144">
    <property type="entry name" value="GTP_EFTU_D2"/>
    <property type="match status" value="1"/>
</dbReference>
<dbReference type="Proteomes" id="UP000730161">
    <property type="component" value="Unassembled WGS sequence"/>
</dbReference>
<reference evidence="2" key="1">
    <citation type="submission" date="2014-12" db="EMBL/GenBank/DDBJ databases">
        <authorList>
            <person name="Huang H.-H."/>
            <person name="Chen S.-C."/>
            <person name="Lai M.-C."/>
        </authorList>
    </citation>
    <scope>NUCLEOTIDE SEQUENCE</scope>
    <source>
        <strain evidence="2">K1F9705b</strain>
    </source>
</reference>
<accession>A0A8J7W9B0</accession>
<dbReference type="GO" id="GO:0005525">
    <property type="term" value="F:GTP binding"/>
    <property type="evidence" value="ECO:0007669"/>
    <property type="project" value="InterPro"/>
</dbReference>
<keyword evidence="3" id="KW-1185">Reference proteome</keyword>
<evidence type="ECO:0000259" key="1">
    <source>
        <dbReference type="Pfam" id="PF03144"/>
    </source>
</evidence>
<keyword evidence="2" id="KW-0648">Protein biosynthesis</keyword>
<sequence length="329" mass="36644">MGNLTVAAIAPPDILREIGKPGTSSDITFYNLKRGSDTVTFIEPTRYPERLASLYFSVSMAGAALVVIDEITPALGECILMLDSAGIRDGYIILRNYLGQDQVMPLLKGTVLENYRFMEENWIDLKEALLEQAARVVSEEPPAGSMPYGTMTIDHHFNVKGIGTVVLGAVVEGCIRKHDQLKVLPEEKTALLRSIQKHDDDYTYAVRGDRVGLALKNIDSDDLDRGFVLTTDPGIQVTDEIESDAELVKYWPSALREGMVVYSGHWMQFVSGKVTSVINGDDFRRPHLRISLDKQLVYLPGDRLVLHYLEGGKLRIIGSLILHQISKER</sequence>
<dbReference type="InterPro" id="IPR027417">
    <property type="entry name" value="P-loop_NTPase"/>
</dbReference>
<comment type="caution">
    <text evidence="2">The sequence shown here is derived from an EMBL/GenBank/DDBJ whole genome shotgun (WGS) entry which is preliminary data.</text>
</comment>
<dbReference type="PANTHER" id="PTHR43721">
    <property type="entry name" value="ELONGATION FACTOR TU-RELATED"/>
    <property type="match status" value="1"/>
</dbReference>
<dbReference type="SUPFAM" id="SSF50447">
    <property type="entry name" value="Translation proteins"/>
    <property type="match status" value="1"/>
</dbReference>
<proteinExistence type="predicted"/>
<dbReference type="EMBL" id="JWHL01000003">
    <property type="protein sequence ID" value="MBR1368690.1"/>
    <property type="molecule type" value="Genomic_DNA"/>
</dbReference>
<dbReference type="PANTHER" id="PTHR43721:SF11">
    <property type="entry name" value="SELENOCYSTEINE-SPECIFIC ELONGATION FACTOR"/>
    <property type="match status" value="1"/>
</dbReference>
<dbReference type="InterPro" id="IPR050055">
    <property type="entry name" value="EF-Tu_GTPase"/>
</dbReference>